<proteinExistence type="predicted"/>
<accession>A0A2T6KBY6</accession>
<reference evidence="1 2" key="1">
    <citation type="submission" date="2018-04" db="EMBL/GenBank/DDBJ databases">
        <title>Genomic Encyclopedia of Archaeal and Bacterial Type Strains, Phase II (KMG-II): from individual species to whole genera.</title>
        <authorList>
            <person name="Goeker M."/>
        </authorList>
    </citation>
    <scope>NUCLEOTIDE SEQUENCE [LARGE SCALE GENOMIC DNA]</scope>
    <source>
        <strain evidence="1 2">DSM 29955</strain>
    </source>
</reference>
<organism evidence="1 2">
    <name type="scientific">Yoonia sediminilitoris</name>
    <dbReference type="NCBI Taxonomy" id="1286148"/>
    <lineage>
        <taxon>Bacteria</taxon>
        <taxon>Pseudomonadati</taxon>
        <taxon>Pseudomonadota</taxon>
        <taxon>Alphaproteobacteria</taxon>
        <taxon>Rhodobacterales</taxon>
        <taxon>Paracoccaceae</taxon>
        <taxon>Yoonia</taxon>
    </lineage>
</organism>
<dbReference type="AlphaFoldDB" id="A0A2T6KBY6"/>
<evidence type="ECO:0000313" key="1">
    <source>
        <dbReference type="EMBL" id="PUB12431.1"/>
    </source>
</evidence>
<dbReference type="RefSeq" id="WP_108387356.1">
    <property type="nucleotide sequence ID" value="NZ_QBUD01000010.1"/>
</dbReference>
<protein>
    <submittedName>
        <fullName evidence="1">Uncharacterized protein</fullName>
    </submittedName>
</protein>
<gene>
    <name evidence="1" type="ORF">C8N45_11070</name>
</gene>
<dbReference type="Proteomes" id="UP000244523">
    <property type="component" value="Unassembled WGS sequence"/>
</dbReference>
<dbReference type="EMBL" id="QBUD01000010">
    <property type="protein sequence ID" value="PUB12431.1"/>
    <property type="molecule type" value="Genomic_DNA"/>
</dbReference>
<evidence type="ECO:0000313" key="2">
    <source>
        <dbReference type="Proteomes" id="UP000244523"/>
    </source>
</evidence>
<dbReference type="OrthoDB" id="7877213at2"/>
<comment type="caution">
    <text evidence="1">The sequence shown here is derived from an EMBL/GenBank/DDBJ whole genome shotgun (WGS) entry which is preliminary data.</text>
</comment>
<name>A0A2T6KBY6_9RHOB</name>
<sequence>MREISRRHDKCDRIALAYRLGPDHAPSTGASLTPELLKYLHILGPTPKRTLEALADLGLSDDEIARYFSMPCHLVTRLREFWKIDGSSDFF</sequence>
<keyword evidence="2" id="KW-1185">Reference proteome</keyword>